<dbReference type="OrthoDB" id="185373at2759"/>
<dbReference type="NCBIfam" id="TIGR00756">
    <property type="entry name" value="PPR"/>
    <property type="match status" value="3"/>
</dbReference>
<reference evidence="6" key="1">
    <citation type="journal article" date="2019" name="Nat. Commun.">
        <title>The genome of broomcorn millet.</title>
        <authorList>
            <person name="Zou C."/>
            <person name="Miki D."/>
            <person name="Li D."/>
            <person name="Tang Q."/>
            <person name="Xiao L."/>
            <person name="Rajput S."/>
            <person name="Deng P."/>
            <person name="Jia W."/>
            <person name="Huang R."/>
            <person name="Zhang M."/>
            <person name="Sun Y."/>
            <person name="Hu J."/>
            <person name="Fu X."/>
            <person name="Schnable P.S."/>
            <person name="Li F."/>
            <person name="Zhang H."/>
            <person name="Feng B."/>
            <person name="Zhu X."/>
            <person name="Liu R."/>
            <person name="Schnable J.C."/>
            <person name="Zhu J.-K."/>
            <person name="Zhang H."/>
        </authorList>
    </citation>
    <scope>NUCLEOTIDE SEQUENCE [LARGE SCALE GENOMIC DNA]</scope>
</reference>
<dbReference type="PANTHER" id="PTHR47926">
    <property type="entry name" value="PENTATRICOPEPTIDE REPEAT-CONTAINING PROTEIN"/>
    <property type="match status" value="1"/>
</dbReference>
<gene>
    <name evidence="5" type="ORF">C2845_PM11G03900</name>
</gene>
<protein>
    <submittedName>
        <fullName evidence="5">Pentatricopeptide repeat-containing protein</fullName>
    </submittedName>
</protein>
<dbReference type="InterPro" id="IPR011990">
    <property type="entry name" value="TPR-like_helical_dom_sf"/>
</dbReference>
<dbReference type="EMBL" id="PQIB02000007">
    <property type="protein sequence ID" value="RLN08575.1"/>
    <property type="molecule type" value="Genomic_DNA"/>
</dbReference>
<dbReference type="InterPro" id="IPR002885">
    <property type="entry name" value="PPR_rpt"/>
</dbReference>
<evidence type="ECO:0000313" key="6">
    <source>
        <dbReference type="Proteomes" id="UP000275267"/>
    </source>
</evidence>
<dbReference type="FunFam" id="1.25.40.10:FF:000242">
    <property type="entry name" value="Pentatricopeptide repeat-containing protein"/>
    <property type="match status" value="1"/>
</dbReference>
<feature type="repeat" description="PPR" evidence="3">
    <location>
        <begin position="314"/>
        <end position="348"/>
    </location>
</feature>
<keyword evidence="2" id="KW-0809">Transit peptide</keyword>
<feature type="repeat" description="PPR" evidence="3">
    <location>
        <begin position="415"/>
        <end position="449"/>
    </location>
</feature>
<dbReference type="GO" id="GO:0009451">
    <property type="term" value="P:RNA modification"/>
    <property type="evidence" value="ECO:0007669"/>
    <property type="project" value="InterPro"/>
</dbReference>
<dbReference type="Gene3D" id="1.25.40.10">
    <property type="entry name" value="Tetratricopeptide repeat domain"/>
    <property type="match status" value="3"/>
</dbReference>
<dbReference type="STRING" id="4540.A0A3L6RSK5"/>
<dbReference type="PROSITE" id="PS51375">
    <property type="entry name" value="PPR"/>
    <property type="match status" value="2"/>
</dbReference>
<evidence type="ECO:0000256" key="1">
    <source>
        <dbReference type="ARBA" id="ARBA00022737"/>
    </source>
</evidence>
<evidence type="ECO:0000256" key="2">
    <source>
        <dbReference type="ARBA" id="ARBA00022946"/>
    </source>
</evidence>
<feature type="region of interest" description="Disordered" evidence="4">
    <location>
        <begin position="51"/>
        <end position="78"/>
    </location>
</feature>
<dbReference type="Pfam" id="PF13041">
    <property type="entry name" value="PPR_2"/>
    <property type="match status" value="2"/>
</dbReference>
<organism evidence="5 6">
    <name type="scientific">Panicum miliaceum</name>
    <name type="common">Proso millet</name>
    <name type="synonym">Broomcorn millet</name>
    <dbReference type="NCBI Taxonomy" id="4540"/>
    <lineage>
        <taxon>Eukaryota</taxon>
        <taxon>Viridiplantae</taxon>
        <taxon>Streptophyta</taxon>
        <taxon>Embryophyta</taxon>
        <taxon>Tracheophyta</taxon>
        <taxon>Spermatophyta</taxon>
        <taxon>Magnoliopsida</taxon>
        <taxon>Liliopsida</taxon>
        <taxon>Poales</taxon>
        <taxon>Poaceae</taxon>
        <taxon>PACMAD clade</taxon>
        <taxon>Panicoideae</taxon>
        <taxon>Panicodae</taxon>
        <taxon>Paniceae</taxon>
        <taxon>Panicinae</taxon>
        <taxon>Panicum</taxon>
        <taxon>Panicum sect. Panicum</taxon>
    </lineage>
</organism>
<dbReference type="InterPro" id="IPR046960">
    <property type="entry name" value="PPR_At4g14850-like_plant"/>
</dbReference>
<evidence type="ECO:0000256" key="4">
    <source>
        <dbReference type="SAM" id="MobiDB-lite"/>
    </source>
</evidence>
<evidence type="ECO:0000313" key="5">
    <source>
        <dbReference type="EMBL" id="RLN08575.1"/>
    </source>
</evidence>
<name>A0A3L6RSK5_PANMI</name>
<accession>A0A3L6RSK5</accession>
<dbReference type="FunFam" id="1.25.40.10:FF:000343">
    <property type="entry name" value="Pentatricopeptide repeat-containing protein At3g58590"/>
    <property type="match status" value="1"/>
</dbReference>
<dbReference type="AlphaFoldDB" id="A0A3L6RSK5"/>
<keyword evidence="6" id="KW-1185">Reference proteome</keyword>
<comment type="caution">
    <text evidence="5">The sequence shown here is derived from an EMBL/GenBank/DDBJ whole genome shotgun (WGS) entry which is preliminary data.</text>
</comment>
<dbReference type="Pfam" id="PF01535">
    <property type="entry name" value="PPR"/>
    <property type="match status" value="4"/>
</dbReference>
<dbReference type="GO" id="GO:0003723">
    <property type="term" value="F:RNA binding"/>
    <property type="evidence" value="ECO:0007669"/>
    <property type="project" value="InterPro"/>
</dbReference>
<dbReference type="PANTHER" id="PTHR47926:SF456">
    <property type="entry name" value="PENTATRICOPEPTIDE REPEAT-CONTAINING PROTEIN ELI1, CHLOROPLASTIC"/>
    <property type="match status" value="1"/>
</dbReference>
<dbReference type="Proteomes" id="UP000275267">
    <property type="component" value="Unassembled WGS sequence"/>
</dbReference>
<evidence type="ECO:0000256" key="3">
    <source>
        <dbReference type="PROSITE-ProRule" id="PRU00708"/>
    </source>
</evidence>
<keyword evidence="1" id="KW-0677">Repeat</keyword>
<sequence>MSDTAPAATALNHWNRLIQLAAASGSYADCLRLYAGSRPWRRLHLPFPRQVLRRAAPARPRPRHPRPRLPRGRRRLPRRLRPYRVDRHVLQVRPPTRRAPPVRRNAALEPDAGRLELHGLGVRQSSQMDEAVAVFNAMRRAEVRPSGSTLVGLLSGCADSVSARNIGVCLYGYSVKSGLDADLLVLNSVLTMLVRGNQLDTAQSLFDHVENKSVVTWTAMASGYLQAKDCVKVFDLFRVMRVTEKSMDSVVLINLTAAATLFGNLLVAKGVHALVIKGGFQFQDDLAASLVNLYTRCGDPLAAKEVFDSVHSKNAVLWTSMLNGYVECGCPDKALELFDAMLCARVEPNRATLLAVLSACANLGSPNLGQKVEEHVIAIGLQSDLQVSTGLIDMHCKCGSIRHARKIFDSVSNRDLAIWSAMINGYACNGEGSEALALFSEMQNRGVRPDAIVFTHVLTACNHSGLVDEGLNCIHSMTVEYGIKPSIEHYMCMMNLLSKAGQLSSAMKFFKEMPVQLRNQVLAPLITGHKAHGVDSSIDFVSEEGLVKKARNA</sequence>
<feature type="compositionally biased region" description="Basic residues" evidence="4">
    <location>
        <begin position="60"/>
        <end position="78"/>
    </location>
</feature>
<proteinExistence type="predicted"/>